<keyword evidence="1" id="KW-1133">Transmembrane helix</keyword>
<evidence type="ECO:0000256" key="1">
    <source>
        <dbReference type="SAM" id="Phobius"/>
    </source>
</evidence>
<dbReference type="OrthoDB" id="2973158at2"/>
<accession>A0A2T4U9Q9</accession>
<dbReference type="RefSeq" id="WP_107583311.1">
    <property type="nucleotide sequence ID" value="NZ_PZJJ01000002.1"/>
</dbReference>
<name>A0A2T4U9Q9_9BACI</name>
<gene>
    <name evidence="2" type="ORF">C6Y45_01780</name>
</gene>
<evidence type="ECO:0000313" key="2">
    <source>
        <dbReference type="EMBL" id="PTL40134.1"/>
    </source>
</evidence>
<keyword evidence="3" id="KW-1185">Reference proteome</keyword>
<keyword evidence="1" id="KW-0812">Transmembrane</keyword>
<comment type="caution">
    <text evidence="2">The sequence shown here is derived from an EMBL/GenBank/DDBJ whole genome shotgun (WGS) entry which is preliminary data.</text>
</comment>
<dbReference type="AlphaFoldDB" id="A0A2T4U9Q9"/>
<protein>
    <submittedName>
        <fullName evidence="2">Uncharacterized protein</fullName>
    </submittedName>
</protein>
<reference evidence="2 3" key="1">
    <citation type="submission" date="2018-03" db="EMBL/GenBank/DDBJ databases">
        <title>Alkalicoccus saliphilus sp. nov., isolated from a mineral pool.</title>
        <authorList>
            <person name="Zhao B."/>
        </authorList>
    </citation>
    <scope>NUCLEOTIDE SEQUENCE [LARGE SCALE GENOMIC DNA]</scope>
    <source>
        <strain evidence="2 3">6AG</strain>
    </source>
</reference>
<proteinExistence type="predicted"/>
<evidence type="ECO:0000313" key="3">
    <source>
        <dbReference type="Proteomes" id="UP000240509"/>
    </source>
</evidence>
<dbReference type="EMBL" id="PZJJ01000002">
    <property type="protein sequence ID" value="PTL40134.1"/>
    <property type="molecule type" value="Genomic_DNA"/>
</dbReference>
<organism evidence="2 3">
    <name type="scientific">Alkalicoccus saliphilus</name>
    <dbReference type="NCBI Taxonomy" id="200989"/>
    <lineage>
        <taxon>Bacteria</taxon>
        <taxon>Bacillati</taxon>
        <taxon>Bacillota</taxon>
        <taxon>Bacilli</taxon>
        <taxon>Bacillales</taxon>
        <taxon>Bacillaceae</taxon>
        <taxon>Alkalicoccus</taxon>
    </lineage>
</organism>
<feature type="transmembrane region" description="Helical" evidence="1">
    <location>
        <begin position="7"/>
        <end position="29"/>
    </location>
</feature>
<dbReference type="Proteomes" id="UP000240509">
    <property type="component" value="Unassembled WGS sequence"/>
</dbReference>
<keyword evidence="1" id="KW-0472">Membrane</keyword>
<feature type="transmembrane region" description="Helical" evidence="1">
    <location>
        <begin position="35"/>
        <end position="53"/>
    </location>
</feature>
<sequence>MNFVKPLLWINLLGSTGALIFYLFTFQTMNYRDDFLVLVGLFIAVSALGLFITKKLENEQSHR</sequence>